<organism evidence="1 2">
    <name type="scientific">Saccharothrix algeriensis</name>
    <dbReference type="NCBI Taxonomy" id="173560"/>
    <lineage>
        <taxon>Bacteria</taxon>
        <taxon>Bacillati</taxon>
        <taxon>Actinomycetota</taxon>
        <taxon>Actinomycetes</taxon>
        <taxon>Pseudonocardiales</taxon>
        <taxon>Pseudonocardiaceae</taxon>
        <taxon>Saccharothrix</taxon>
    </lineage>
</organism>
<proteinExistence type="predicted"/>
<keyword evidence="2" id="KW-1185">Reference proteome</keyword>
<reference evidence="1 2" key="1">
    <citation type="submission" date="2021-01" db="EMBL/GenBank/DDBJ databases">
        <title>Sequencing the genomes of 1000 actinobacteria strains.</title>
        <authorList>
            <person name="Klenk H.-P."/>
        </authorList>
    </citation>
    <scope>NUCLEOTIDE SEQUENCE [LARGE SCALE GENOMIC DNA]</scope>
    <source>
        <strain evidence="1 2">DSM 44581</strain>
    </source>
</reference>
<gene>
    <name evidence="1" type="ORF">JOE68_005431</name>
</gene>
<evidence type="ECO:0000313" key="1">
    <source>
        <dbReference type="EMBL" id="MBM7814566.1"/>
    </source>
</evidence>
<dbReference type="Proteomes" id="UP001195724">
    <property type="component" value="Unassembled WGS sequence"/>
</dbReference>
<accession>A0ABS2SE96</accession>
<comment type="caution">
    <text evidence="1">The sequence shown here is derived from an EMBL/GenBank/DDBJ whole genome shotgun (WGS) entry which is preliminary data.</text>
</comment>
<evidence type="ECO:0000313" key="2">
    <source>
        <dbReference type="Proteomes" id="UP001195724"/>
    </source>
</evidence>
<dbReference type="EMBL" id="JAFBCL010000001">
    <property type="protein sequence ID" value="MBM7814566.1"/>
    <property type="molecule type" value="Genomic_DNA"/>
</dbReference>
<dbReference type="RefSeq" id="WP_204845195.1">
    <property type="nucleotide sequence ID" value="NZ_JAFBCL010000001.1"/>
</dbReference>
<sequence>MTTMTLIDRRSRVVEASRGCFLFEADELPQQGERAEYGFFLIDPGSGQLEMLTHREVGPVDLTVEVHGAPPPAPSDTWQESVTTTVRWERVATARISQLDIDMAEEWEVVLPAPHFVLQAHRRVNGEQEERWLLRLWPATG</sequence>
<protein>
    <submittedName>
        <fullName evidence="1">Uncharacterized protein</fullName>
    </submittedName>
</protein>
<name>A0ABS2SE96_9PSEU</name>